<organism evidence="3 4">
    <name type="scientific">Tenggerimyces flavus</name>
    <dbReference type="NCBI Taxonomy" id="1708749"/>
    <lineage>
        <taxon>Bacteria</taxon>
        <taxon>Bacillati</taxon>
        <taxon>Actinomycetota</taxon>
        <taxon>Actinomycetes</taxon>
        <taxon>Propionibacteriales</taxon>
        <taxon>Nocardioidaceae</taxon>
        <taxon>Tenggerimyces</taxon>
    </lineage>
</organism>
<dbReference type="Proteomes" id="UP001595699">
    <property type="component" value="Unassembled WGS sequence"/>
</dbReference>
<keyword evidence="4" id="KW-1185">Reference proteome</keyword>
<accession>A0ABV7YBK2</accession>
<comment type="caution">
    <text evidence="3">The sequence shown here is derived from an EMBL/GenBank/DDBJ whole genome shotgun (WGS) entry which is preliminary data.</text>
</comment>
<keyword evidence="2" id="KW-0732">Signal</keyword>
<evidence type="ECO:0000256" key="1">
    <source>
        <dbReference type="SAM" id="Phobius"/>
    </source>
</evidence>
<evidence type="ECO:0000313" key="4">
    <source>
        <dbReference type="Proteomes" id="UP001595699"/>
    </source>
</evidence>
<keyword evidence="1" id="KW-0472">Membrane</keyword>
<dbReference type="RefSeq" id="WP_205118433.1">
    <property type="nucleotide sequence ID" value="NZ_JAFBCM010000001.1"/>
</dbReference>
<evidence type="ECO:0000313" key="3">
    <source>
        <dbReference type="EMBL" id="MFC3761365.1"/>
    </source>
</evidence>
<feature type="transmembrane region" description="Helical" evidence="1">
    <location>
        <begin position="162"/>
        <end position="184"/>
    </location>
</feature>
<feature type="signal peptide" evidence="2">
    <location>
        <begin position="1"/>
        <end position="25"/>
    </location>
</feature>
<name>A0ABV7YBK2_9ACTN</name>
<feature type="chain" id="PRO_5046280123" description="TPM domain-containing protein" evidence="2">
    <location>
        <begin position="26"/>
        <end position="341"/>
    </location>
</feature>
<evidence type="ECO:0000256" key="2">
    <source>
        <dbReference type="SAM" id="SignalP"/>
    </source>
</evidence>
<keyword evidence="1" id="KW-0812">Transmembrane</keyword>
<reference evidence="4" key="1">
    <citation type="journal article" date="2019" name="Int. J. Syst. Evol. Microbiol.">
        <title>The Global Catalogue of Microorganisms (GCM) 10K type strain sequencing project: providing services to taxonomists for standard genome sequencing and annotation.</title>
        <authorList>
            <consortium name="The Broad Institute Genomics Platform"/>
            <consortium name="The Broad Institute Genome Sequencing Center for Infectious Disease"/>
            <person name="Wu L."/>
            <person name="Ma J."/>
        </authorList>
    </citation>
    <scope>NUCLEOTIDE SEQUENCE [LARGE SCALE GENOMIC DNA]</scope>
    <source>
        <strain evidence="4">CGMCC 4.7241</strain>
    </source>
</reference>
<protein>
    <recommendedName>
        <fullName evidence="5">TPM domain-containing protein</fullName>
    </recommendedName>
</protein>
<sequence length="341" mass="36745">MRSVLGLVVAALLAAAPAITPSVDAVVDGWQTNTVYVDKTMRDLVPEADAERLRARTEGHEPRVLIAVVPAAALTDQTGSTREDKARAFVDAVVDERKQDGIYLVVFGGAVVWGSAVGVDAPVGEILTDELTKHTRSEPVALLDGVLTQLGVPDAPGPERTIPYRLIIGAAIAVAIAAGLLVWWQVRRRKDKGPALYRPSFEVLPDEADSVEERRRLAREDVTRFGEELDSSDVSVETDSVAAHVQAAMDAYQDAGRIADGEPDDAGLRTMRTTVEYGRWRLAVAKATLAGTPAPPRRVDCFFDPAHGMSTTDWMYTPAGGRPREIPVCAACAKRLSGEIR</sequence>
<keyword evidence="1" id="KW-1133">Transmembrane helix</keyword>
<proteinExistence type="predicted"/>
<evidence type="ECO:0008006" key="5">
    <source>
        <dbReference type="Google" id="ProtNLM"/>
    </source>
</evidence>
<dbReference type="EMBL" id="JBHRZH010000008">
    <property type="protein sequence ID" value="MFC3761365.1"/>
    <property type="molecule type" value="Genomic_DNA"/>
</dbReference>
<gene>
    <name evidence="3" type="ORF">ACFOUW_10975</name>
</gene>